<comment type="caution">
    <text evidence="1">The sequence shown here is derived from an EMBL/GenBank/DDBJ whole genome shotgun (WGS) entry which is preliminary data.</text>
</comment>
<keyword evidence="2" id="KW-1185">Reference proteome</keyword>
<reference evidence="1" key="1">
    <citation type="submission" date="2020-06" db="EMBL/GenBank/DDBJ databases">
        <authorList>
            <person name="Li T."/>
            <person name="Hu X."/>
            <person name="Zhang T."/>
            <person name="Song X."/>
            <person name="Zhang H."/>
            <person name="Dai N."/>
            <person name="Sheng W."/>
            <person name="Hou X."/>
            <person name="Wei L."/>
        </authorList>
    </citation>
    <scope>NUCLEOTIDE SEQUENCE</scope>
    <source>
        <strain evidence="1">3651</strain>
        <tissue evidence="1">Leaf</tissue>
    </source>
</reference>
<reference evidence="1" key="2">
    <citation type="journal article" date="2024" name="Plant">
        <title>Genomic evolution and insights into agronomic trait innovations of Sesamum species.</title>
        <authorList>
            <person name="Miao H."/>
            <person name="Wang L."/>
            <person name="Qu L."/>
            <person name="Liu H."/>
            <person name="Sun Y."/>
            <person name="Le M."/>
            <person name="Wang Q."/>
            <person name="Wei S."/>
            <person name="Zheng Y."/>
            <person name="Lin W."/>
            <person name="Duan Y."/>
            <person name="Cao H."/>
            <person name="Xiong S."/>
            <person name="Wang X."/>
            <person name="Wei L."/>
            <person name="Li C."/>
            <person name="Ma Q."/>
            <person name="Ju M."/>
            <person name="Zhao R."/>
            <person name="Li G."/>
            <person name="Mu C."/>
            <person name="Tian Q."/>
            <person name="Mei H."/>
            <person name="Zhang T."/>
            <person name="Gao T."/>
            <person name="Zhang H."/>
        </authorList>
    </citation>
    <scope>NUCLEOTIDE SEQUENCE</scope>
    <source>
        <strain evidence="1">3651</strain>
    </source>
</reference>
<protein>
    <submittedName>
        <fullName evidence="1">Uncharacterized protein</fullName>
    </submittedName>
</protein>
<dbReference type="AlphaFoldDB" id="A0AAE2CJZ4"/>
<dbReference type="EMBL" id="JACGWO010000006">
    <property type="protein sequence ID" value="KAK4424729.1"/>
    <property type="molecule type" value="Genomic_DNA"/>
</dbReference>
<organism evidence="1 2">
    <name type="scientific">Sesamum alatum</name>
    <dbReference type="NCBI Taxonomy" id="300844"/>
    <lineage>
        <taxon>Eukaryota</taxon>
        <taxon>Viridiplantae</taxon>
        <taxon>Streptophyta</taxon>
        <taxon>Embryophyta</taxon>
        <taxon>Tracheophyta</taxon>
        <taxon>Spermatophyta</taxon>
        <taxon>Magnoliopsida</taxon>
        <taxon>eudicotyledons</taxon>
        <taxon>Gunneridae</taxon>
        <taxon>Pentapetalae</taxon>
        <taxon>asterids</taxon>
        <taxon>lamiids</taxon>
        <taxon>Lamiales</taxon>
        <taxon>Pedaliaceae</taxon>
        <taxon>Sesamum</taxon>
    </lineage>
</organism>
<accession>A0AAE2CJZ4</accession>
<sequence>MPCKSKVSSSGENIPPLPTEVSSKALAVIFGIASTSLTFIKEKPSSHEAWKVRFYFIRKIGWSIPVAPSSSLSALPTLDLRGLKKEMQEVGLIKHGFNAKGILEKELLIVAGLHPTLDPYDGPEDHFTRFQSMMNRTAVLQVHSRRCPDHPLGDHISFGHSLRSSVFVYSSFSHSPPQSYSSLFLQGTVVIDVVTFLEHEGTPFQTSSRCIPLLLFLPPSKPYRLRTNNLVLMKLESRVHLQLGSFQIP</sequence>
<name>A0AAE2CJZ4_9LAMI</name>
<evidence type="ECO:0000313" key="1">
    <source>
        <dbReference type="EMBL" id="KAK4424729.1"/>
    </source>
</evidence>
<gene>
    <name evidence="1" type="ORF">Salat_1666500</name>
</gene>
<dbReference type="Proteomes" id="UP001293254">
    <property type="component" value="Unassembled WGS sequence"/>
</dbReference>
<proteinExistence type="predicted"/>
<evidence type="ECO:0000313" key="2">
    <source>
        <dbReference type="Proteomes" id="UP001293254"/>
    </source>
</evidence>